<reference evidence="2 3" key="1">
    <citation type="submission" date="2019-10" db="EMBL/GenBank/DDBJ databases">
        <authorList>
            <person name="Palmer J.M."/>
        </authorList>
    </citation>
    <scope>NUCLEOTIDE SEQUENCE [LARGE SCALE GENOMIC DNA]</scope>
    <source>
        <strain evidence="2 3">TWF694</strain>
    </source>
</reference>
<gene>
    <name evidence="2" type="ORF">TWF694_006642</name>
</gene>
<dbReference type="Proteomes" id="UP001365542">
    <property type="component" value="Unassembled WGS sequence"/>
</dbReference>
<organism evidence="2 3">
    <name type="scientific">Orbilia ellipsospora</name>
    <dbReference type="NCBI Taxonomy" id="2528407"/>
    <lineage>
        <taxon>Eukaryota</taxon>
        <taxon>Fungi</taxon>
        <taxon>Dikarya</taxon>
        <taxon>Ascomycota</taxon>
        <taxon>Pezizomycotina</taxon>
        <taxon>Orbiliomycetes</taxon>
        <taxon>Orbiliales</taxon>
        <taxon>Orbiliaceae</taxon>
        <taxon>Orbilia</taxon>
    </lineage>
</organism>
<evidence type="ECO:0000256" key="1">
    <source>
        <dbReference type="SAM" id="MobiDB-lite"/>
    </source>
</evidence>
<accession>A0AAV9XL44</accession>
<evidence type="ECO:0000313" key="3">
    <source>
        <dbReference type="Proteomes" id="UP001365542"/>
    </source>
</evidence>
<feature type="compositionally biased region" description="Polar residues" evidence="1">
    <location>
        <begin position="431"/>
        <end position="440"/>
    </location>
</feature>
<name>A0AAV9XL44_9PEZI</name>
<keyword evidence="3" id="KW-1185">Reference proteome</keyword>
<feature type="region of interest" description="Disordered" evidence="1">
    <location>
        <begin position="282"/>
        <end position="373"/>
    </location>
</feature>
<proteinExistence type="predicted"/>
<sequence>MEGQQPSLESNNVKTSSGFEILGARRSLLEPPNDYLPLLLNGVYEEQDPAVRKSQIDMWETTQDFRNEERREILSRCNLDIDDSIDRVFDREALGENPLVMGSLLWLYVHRTDMAAIASLDDPASEILASLVREPLADPSNSSRGSEQSSRMDWKIRFPNRLPGSARIPVDVRLMHYRQTEMRRETRADYPPWRLDILLILLEFTNDELIQWSLPFIEGYLNIGLSELDPPTLQQAYHYGRVQSFWDRVSGNIVPLRNPRARPRTIRLSEFLMEIIQAQRAPVSATNSQNGAALGSQPTRRDSPTPGRSSQVWGSDADRRPGVVTTDLLERFEDENNLRGTSEHTGSTSVIDLPLQQSVHSQEQNRRRWSGHPLLRRLRSSSIIPRRLTNRLNRLMGQLGPDPAGDHSDSDSSETGESIYGSDDGFYPTPHNYTAVSDNPIESNSSIQRQYEHISALTQRLRLQRMGLSRQRRDSHPNNDGGI</sequence>
<feature type="compositionally biased region" description="Basic and acidic residues" evidence="1">
    <location>
        <begin position="328"/>
        <end position="337"/>
    </location>
</feature>
<feature type="region of interest" description="Disordered" evidence="1">
    <location>
        <begin position="395"/>
        <end position="440"/>
    </location>
</feature>
<protein>
    <submittedName>
        <fullName evidence="2">Uncharacterized protein</fullName>
    </submittedName>
</protein>
<evidence type="ECO:0000313" key="2">
    <source>
        <dbReference type="EMBL" id="KAK6542698.1"/>
    </source>
</evidence>
<dbReference type="EMBL" id="JAVHJO010000002">
    <property type="protein sequence ID" value="KAK6542698.1"/>
    <property type="molecule type" value="Genomic_DNA"/>
</dbReference>
<feature type="compositionally biased region" description="Polar residues" evidence="1">
    <location>
        <begin position="338"/>
        <end position="362"/>
    </location>
</feature>
<dbReference type="AlphaFoldDB" id="A0AAV9XL44"/>
<comment type="caution">
    <text evidence="2">The sequence shown here is derived from an EMBL/GenBank/DDBJ whole genome shotgun (WGS) entry which is preliminary data.</text>
</comment>